<evidence type="ECO:0000256" key="2">
    <source>
        <dbReference type="ARBA" id="ARBA00023125"/>
    </source>
</evidence>
<evidence type="ECO:0000256" key="4">
    <source>
        <dbReference type="PROSITE-ProRule" id="PRU00335"/>
    </source>
</evidence>
<dbReference type="InterPro" id="IPR001647">
    <property type="entry name" value="HTH_TetR"/>
</dbReference>
<evidence type="ECO:0000313" key="6">
    <source>
        <dbReference type="EMBL" id="NME66347.1"/>
    </source>
</evidence>
<evidence type="ECO:0000313" key="7">
    <source>
        <dbReference type="Proteomes" id="UP000576082"/>
    </source>
</evidence>
<evidence type="ECO:0000259" key="5">
    <source>
        <dbReference type="PROSITE" id="PS50977"/>
    </source>
</evidence>
<evidence type="ECO:0000256" key="3">
    <source>
        <dbReference type="ARBA" id="ARBA00023163"/>
    </source>
</evidence>
<comment type="caution">
    <text evidence="6">The sequence shown here is derived from an EMBL/GenBank/DDBJ whole genome shotgun (WGS) entry which is preliminary data.</text>
</comment>
<dbReference type="PANTHER" id="PTHR47506:SF3">
    <property type="entry name" value="HTH-TYPE TRANSCRIPTIONAL REGULATOR LMRA"/>
    <property type="match status" value="1"/>
</dbReference>
<sequence length="214" mass="25467">MVNDQLRLRIIEEARKQFQGFGLKRVTMSDIAERLGMSKKTLYNVFRNKKELIEFTLTYYMEEDSKFIEDVAKLDQDGVFKLAKVFYFFYERMRAINPSVFMDLKKFYPEVWDKYECHKEGCFHETLISIIKQGSSEGHFYNDIDVEMLVLMRMWQVEVAFDASVFPHDRFPMAKVQVELFKHFIRGIATPNGVKLLDQYLKQFINQESQSTNL</sequence>
<dbReference type="PROSITE" id="PS50977">
    <property type="entry name" value="HTH_TETR_2"/>
    <property type="match status" value="1"/>
</dbReference>
<keyword evidence="2 4" id="KW-0238">DNA-binding</keyword>
<dbReference type="Pfam" id="PF00440">
    <property type="entry name" value="TetR_N"/>
    <property type="match status" value="1"/>
</dbReference>
<name>A0A7X9RSS9_9BACT</name>
<feature type="DNA-binding region" description="H-T-H motif" evidence="4">
    <location>
        <begin position="27"/>
        <end position="46"/>
    </location>
</feature>
<dbReference type="SUPFAM" id="SSF46689">
    <property type="entry name" value="Homeodomain-like"/>
    <property type="match status" value="1"/>
</dbReference>
<dbReference type="RefSeq" id="WP_169654125.1">
    <property type="nucleotide sequence ID" value="NZ_JABANE010000001.1"/>
</dbReference>
<dbReference type="InterPro" id="IPR001387">
    <property type="entry name" value="Cro/C1-type_HTH"/>
</dbReference>
<dbReference type="InterPro" id="IPR009057">
    <property type="entry name" value="Homeodomain-like_sf"/>
</dbReference>
<dbReference type="CDD" id="cd00093">
    <property type="entry name" value="HTH_XRE"/>
    <property type="match status" value="1"/>
</dbReference>
<dbReference type="SUPFAM" id="SSF48498">
    <property type="entry name" value="Tetracyclin repressor-like, C-terminal domain"/>
    <property type="match status" value="1"/>
</dbReference>
<dbReference type="AlphaFoldDB" id="A0A7X9RSS9"/>
<protein>
    <submittedName>
        <fullName evidence="6">TetR/AcrR family transcriptional regulator</fullName>
    </submittedName>
</protein>
<organism evidence="6 7">
    <name type="scientific">Flammeovirga aprica JL-4</name>
    <dbReference type="NCBI Taxonomy" id="694437"/>
    <lineage>
        <taxon>Bacteria</taxon>
        <taxon>Pseudomonadati</taxon>
        <taxon>Bacteroidota</taxon>
        <taxon>Cytophagia</taxon>
        <taxon>Cytophagales</taxon>
        <taxon>Flammeovirgaceae</taxon>
        <taxon>Flammeovirga</taxon>
    </lineage>
</organism>
<evidence type="ECO:0000256" key="1">
    <source>
        <dbReference type="ARBA" id="ARBA00023015"/>
    </source>
</evidence>
<dbReference type="InterPro" id="IPR036271">
    <property type="entry name" value="Tet_transcr_reg_TetR-rel_C_sf"/>
</dbReference>
<dbReference type="GO" id="GO:0003677">
    <property type="term" value="F:DNA binding"/>
    <property type="evidence" value="ECO:0007669"/>
    <property type="project" value="UniProtKB-UniRule"/>
</dbReference>
<dbReference type="Proteomes" id="UP000576082">
    <property type="component" value="Unassembled WGS sequence"/>
</dbReference>
<dbReference type="Gene3D" id="1.10.10.60">
    <property type="entry name" value="Homeodomain-like"/>
    <property type="match status" value="1"/>
</dbReference>
<feature type="domain" description="HTH tetR-type" evidence="5">
    <location>
        <begin position="4"/>
        <end position="64"/>
    </location>
</feature>
<proteinExistence type="predicted"/>
<keyword evidence="3" id="KW-0804">Transcription</keyword>
<reference evidence="6 7" key="1">
    <citation type="submission" date="2020-04" db="EMBL/GenBank/DDBJ databases">
        <title>Flammeovirga sp. SR4, a novel species isolated from seawater.</title>
        <authorList>
            <person name="Wang X."/>
        </authorList>
    </citation>
    <scope>NUCLEOTIDE SEQUENCE [LARGE SCALE GENOMIC DNA]</scope>
    <source>
        <strain evidence="6 7">ATCC 23126</strain>
    </source>
</reference>
<dbReference type="PANTHER" id="PTHR47506">
    <property type="entry name" value="TRANSCRIPTIONAL REGULATORY PROTEIN"/>
    <property type="match status" value="1"/>
</dbReference>
<dbReference type="EMBL" id="JABANE010000001">
    <property type="protein sequence ID" value="NME66347.1"/>
    <property type="molecule type" value="Genomic_DNA"/>
</dbReference>
<keyword evidence="1" id="KW-0805">Transcription regulation</keyword>
<dbReference type="PRINTS" id="PR00455">
    <property type="entry name" value="HTHTETR"/>
</dbReference>
<keyword evidence="7" id="KW-1185">Reference proteome</keyword>
<dbReference type="Gene3D" id="1.10.357.10">
    <property type="entry name" value="Tetracycline Repressor, domain 2"/>
    <property type="match status" value="1"/>
</dbReference>
<gene>
    <name evidence="6" type="ORF">HHU12_00055</name>
</gene>
<accession>A0A7X9RSS9</accession>